<evidence type="ECO:0000256" key="8">
    <source>
        <dbReference type="SAM" id="MobiDB-lite"/>
    </source>
</evidence>
<keyword evidence="4" id="KW-0547">Nucleotide-binding</keyword>
<evidence type="ECO:0000259" key="10">
    <source>
        <dbReference type="PROSITE" id="PS50929"/>
    </source>
</evidence>
<evidence type="ECO:0000256" key="5">
    <source>
        <dbReference type="ARBA" id="ARBA00022840"/>
    </source>
</evidence>
<feature type="transmembrane region" description="Helical" evidence="9">
    <location>
        <begin position="483"/>
        <end position="506"/>
    </location>
</feature>
<dbReference type="PANTHER" id="PTHR24223">
    <property type="entry name" value="ATP-BINDING CASSETTE SUB-FAMILY C"/>
    <property type="match status" value="1"/>
</dbReference>
<sequence length="726" mass="79727">MGCRQTGNLSGTAGSPDRMPGSPNAVVFRMDAGHHPQRPSVTGPSLMLGLYFPVVILCDVARARTLWLVFSASSPGVPSLSTAATSLTVLLLNLEERRKKGFESDASATTREMQSGVWDRTFFIWLLPVCQRGFRGLLTIDDLADVDAELQAEVLYQKLSKSLMKRPVPCSCSHNDLRRLILLVVGRHPAAASPPGLHICPTIPRHRDLYMRQAFRFVLRVRGTLDALIYRHTTGRRYQPTEKERTAMTLLGSDVERIVSGLRDIHEIWASTINAALWLSWWSSANGRSPNHQTGMYFSVYAGLSIGSLLTLMLACRTYDLHDTELSDETPFGSPAHDDERSTAPVQDTDPGELTNRFSQDMELIDMMLPLVAINTADSVGSSLVKLGILCAVSSYAALTAPFFILALWVLQRFYLHTSRQVRLRDIEAKAPLYSRMLETIDGLATIRAFQGTTDFETKNDRLTTRSQIPIYTLYCVQQWLQVVLDMMVTVLVVILIAVFVSWPGLARVQAFVRDTESECPALAPAIPAPGWPSAGAVEFCDVRASTGRLQSLQAQKFAICGCSGSGKPSLILCLLRLLDAQQGTITVDGCSLAPLDPASLRTRFGTVPQTAYFMSGSIRRNLDPHNTASDAEVIRILQAMSLWEWIHALGGLAAELRDTDWSTGEQQLLCLGRALLRRSRILLLDEATSSMGRSHSNIDAACPAGGMSGMHGACRHASAPARRTV</sequence>
<dbReference type="Gene3D" id="3.40.50.300">
    <property type="entry name" value="P-loop containing nucleotide triphosphate hydrolases"/>
    <property type="match status" value="1"/>
</dbReference>
<dbReference type="CDD" id="cd18580">
    <property type="entry name" value="ABC_6TM_ABCC_D2"/>
    <property type="match status" value="1"/>
</dbReference>
<dbReference type="PROSITE" id="PS50929">
    <property type="entry name" value="ABC_TM1F"/>
    <property type="match status" value="1"/>
</dbReference>
<dbReference type="InterPro" id="IPR050173">
    <property type="entry name" value="ABC_transporter_C-like"/>
</dbReference>
<feature type="region of interest" description="Disordered" evidence="8">
    <location>
        <begin position="328"/>
        <end position="353"/>
    </location>
</feature>
<dbReference type="Pfam" id="PF00664">
    <property type="entry name" value="ABC_membrane"/>
    <property type="match status" value="1"/>
</dbReference>
<feature type="region of interest" description="Disordered" evidence="8">
    <location>
        <begin position="1"/>
        <end position="27"/>
    </location>
</feature>
<feature type="transmembrane region" description="Helical" evidence="9">
    <location>
        <begin position="387"/>
        <end position="411"/>
    </location>
</feature>
<dbReference type="InterPro" id="IPR003439">
    <property type="entry name" value="ABC_transporter-like_ATP-bd"/>
</dbReference>
<name>A0ABQ0ZX17_ASPLE</name>
<reference evidence="11 12" key="1">
    <citation type="submission" date="2020-01" db="EMBL/GenBank/DDBJ databases">
        <title>Draft genome sequence of Aspergillus lentulus IFM 60648.</title>
        <authorList>
            <person name="Takahashi H."/>
            <person name="Yaguchi T."/>
        </authorList>
    </citation>
    <scope>NUCLEOTIDE SEQUENCE [LARGE SCALE GENOMIC DNA]</scope>
    <source>
        <strain evidence="11 12">IFM 60648</strain>
    </source>
</reference>
<keyword evidence="5" id="KW-0067">ATP-binding</keyword>
<evidence type="ECO:0000313" key="12">
    <source>
        <dbReference type="Proteomes" id="UP000465220"/>
    </source>
</evidence>
<comment type="caution">
    <text evidence="11">The sequence shown here is derived from an EMBL/GenBank/DDBJ whole genome shotgun (WGS) entry which is preliminary data.</text>
</comment>
<organism evidence="11 12">
    <name type="scientific">Aspergillus lentulus</name>
    <dbReference type="NCBI Taxonomy" id="293939"/>
    <lineage>
        <taxon>Eukaryota</taxon>
        <taxon>Fungi</taxon>
        <taxon>Dikarya</taxon>
        <taxon>Ascomycota</taxon>
        <taxon>Pezizomycotina</taxon>
        <taxon>Eurotiomycetes</taxon>
        <taxon>Eurotiomycetidae</taxon>
        <taxon>Eurotiales</taxon>
        <taxon>Aspergillaceae</taxon>
        <taxon>Aspergillus</taxon>
        <taxon>Aspergillus subgen. Fumigati</taxon>
    </lineage>
</organism>
<keyword evidence="2" id="KW-0813">Transport</keyword>
<keyword evidence="6 9" id="KW-1133">Transmembrane helix</keyword>
<dbReference type="Gene3D" id="1.20.1560.10">
    <property type="entry name" value="ABC transporter type 1, transmembrane domain"/>
    <property type="match status" value="1"/>
</dbReference>
<feature type="domain" description="ABC transmembrane type-1" evidence="10">
    <location>
        <begin position="347"/>
        <end position="499"/>
    </location>
</feature>
<dbReference type="Pfam" id="PF00005">
    <property type="entry name" value="ABC_tran"/>
    <property type="match status" value="1"/>
</dbReference>
<feature type="compositionally biased region" description="Polar residues" evidence="8">
    <location>
        <begin position="1"/>
        <end position="13"/>
    </location>
</feature>
<evidence type="ECO:0000256" key="1">
    <source>
        <dbReference type="ARBA" id="ARBA00004141"/>
    </source>
</evidence>
<accession>A0ABQ0ZX17</accession>
<dbReference type="SUPFAM" id="SSF52540">
    <property type="entry name" value="P-loop containing nucleoside triphosphate hydrolases"/>
    <property type="match status" value="1"/>
</dbReference>
<dbReference type="InterPro" id="IPR036640">
    <property type="entry name" value="ABC1_TM_sf"/>
</dbReference>
<proteinExistence type="predicted"/>
<comment type="subcellular location">
    <subcellularLocation>
        <location evidence="1">Membrane</location>
        <topology evidence="1">Multi-pass membrane protein</topology>
    </subcellularLocation>
</comment>
<evidence type="ECO:0000256" key="6">
    <source>
        <dbReference type="ARBA" id="ARBA00022989"/>
    </source>
</evidence>
<dbReference type="Proteomes" id="UP000465220">
    <property type="component" value="Unassembled WGS sequence"/>
</dbReference>
<dbReference type="PANTHER" id="PTHR24223:SF404">
    <property type="entry name" value="ABC MULTIDRUG TRANSPORTER (EUROFUNG)-RELATED"/>
    <property type="match status" value="1"/>
</dbReference>
<evidence type="ECO:0000256" key="2">
    <source>
        <dbReference type="ARBA" id="ARBA00022448"/>
    </source>
</evidence>
<dbReference type="InterPro" id="IPR027417">
    <property type="entry name" value="P-loop_NTPase"/>
</dbReference>
<evidence type="ECO:0000256" key="7">
    <source>
        <dbReference type="ARBA" id="ARBA00023136"/>
    </source>
</evidence>
<keyword evidence="3 9" id="KW-0812">Transmembrane</keyword>
<protein>
    <recommendedName>
        <fullName evidence="10">ABC transmembrane type-1 domain-containing protein</fullName>
    </recommendedName>
</protein>
<dbReference type="SUPFAM" id="SSF90123">
    <property type="entry name" value="ABC transporter transmembrane region"/>
    <property type="match status" value="1"/>
</dbReference>
<evidence type="ECO:0000313" key="11">
    <source>
        <dbReference type="EMBL" id="GFF67743.1"/>
    </source>
</evidence>
<keyword evidence="7 9" id="KW-0472">Membrane</keyword>
<feature type="transmembrane region" description="Helical" evidence="9">
    <location>
        <begin position="296"/>
        <end position="315"/>
    </location>
</feature>
<dbReference type="EMBL" id="BLKI01000009">
    <property type="protein sequence ID" value="GFF67743.1"/>
    <property type="molecule type" value="Genomic_DNA"/>
</dbReference>
<evidence type="ECO:0000256" key="4">
    <source>
        <dbReference type="ARBA" id="ARBA00022741"/>
    </source>
</evidence>
<evidence type="ECO:0000256" key="3">
    <source>
        <dbReference type="ARBA" id="ARBA00022692"/>
    </source>
</evidence>
<keyword evidence="12" id="KW-1185">Reference proteome</keyword>
<evidence type="ECO:0000256" key="9">
    <source>
        <dbReference type="SAM" id="Phobius"/>
    </source>
</evidence>
<dbReference type="InterPro" id="IPR044726">
    <property type="entry name" value="ABCC_6TM_D2"/>
</dbReference>
<gene>
    <name evidence="11" type="ORF">IFM60648_02368</name>
</gene>
<dbReference type="InterPro" id="IPR011527">
    <property type="entry name" value="ABC1_TM_dom"/>
</dbReference>